<dbReference type="InterPro" id="IPR014721">
    <property type="entry name" value="Ribsml_uS5_D2-typ_fold_subgr"/>
</dbReference>
<dbReference type="PANTHER" id="PTHR21569">
    <property type="entry name" value="RIBOSOMAL PROTEIN S9"/>
    <property type="match status" value="1"/>
</dbReference>
<evidence type="ECO:0000313" key="8">
    <source>
        <dbReference type="Proteomes" id="UP000799421"/>
    </source>
</evidence>
<dbReference type="GO" id="GO:0006412">
    <property type="term" value="P:translation"/>
    <property type="evidence" value="ECO:0007669"/>
    <property type="project" value="InterPro"/>
</dbReference>
<evidence type="ECO:0000256" key="6">
    <source>
        <dbReference type="RuleBase" id="RU003815"/>
    </source>
</evidence>
<evidence type="ECO:0000256" key="2">
    <source>
        <dbReference type="ARBA" id="ARBA00022980"/>
    </source>
</evidence>
<evidence type="ECO:0000256" key="5">
    <source>
        <dbReference type="ARBA" id="ARBA00042623"/>
    </source>
</evidence>
<organism evidence="7 8">
    <name type="scientific">Piedraia hortae CBS 480.64</name>
    <dbReference type="NCBI Taxonomy" id="1314780"/>
    <lineage>
        <taxon>Eukaryota</taxon>
        <taxon>Fungi</taxon>
        <taxon>Dikarya</taxon>
        <taxon>Ascomycota</taxon>
        <taxon>Pezizomycotina</taxon>
        <taxon>Dothideomycetes</taxon>
        <taxon>Dothideomycetidae</taxon>
        <taxon>Capnodiales</taxon>
        <taxon>Piedraiaceae</taxon>
        <taxon>Piedraia</taxon>
    </lineage>
</organism>
<protein>
    <recommendedName>
        <fullName evidence="4">Small ribosomal subunit protein uS9m</fullName>
    </recommendedName>
    <alternativeName>
        <fullName evidence="5">37S ribosomal protein S9, mitochondrial</fullName>
    </alternativeName>
</protein>
<dbReference type="SUPFAM" id="SSF54211">
    <property type="entry name" value="Ribosomal protein S5 domain 2-like"/>
    <property type="match status" value="1"/>
</dbReference>
<evidence type="ECO:0000256" key="3">
    <source>
        <dbReference type="ARBA" id="ARBA00023274"/>
    </source>
</evidence>
<dbReference type="AlphaFoldDB" id="A0A6A7BZZ3"/>
<name>A0A6A7BZZ3_9PEZI</name>
<reference evidence="7" key="1">
    <citation type="journal article" date="2020" name="Stud. Mycol.">
        <title>101 Dothideomycetes genomes: a test case for predicting lifestyles and emergence of pathogens.</title>
        <authorList>
            <person name="Haridas S."/>
            <person name="Albert R."/>
            <person name="Binder M."/>
            <person name="Bloem J."/>
            <person name="Labutti K."/>
            <person name="Salamov A."/>
            <person name="Andreopoulos B."/>
            <person name="Baker S."/>
            <person name="Barry K."/>
            <person name="Bills G."/>
            <person name="Bluhm B."/>
            <person name="Cannon C."/>
            <person name="Castanera R."/>
            <person name="Culley D."/>
            <person name="Daum C."/>
            <person name="Ezra D."/>
            <person name="Gonzalez J."/>
            <person name="Henrissat B."/>
            <person name="Kuo A."/>
            <person name="Liang C."/>
            <person name="Lipzen A."/>
            <person name="Lutzoni F."/>
            <person name="Magnuson J."/>
            <person name="Mondo S."/>
            <person name="Nolan M."/>
            <person name="Ohm R."/>
            <person name="Pangilinan J."/>
            <person name="Park H.-J."/>
            <person name="Ramirez L."/>
            <person name="Alfaro M."/>
            <person name="Sun H."/>
            <person name="Tritt A."/>
            <person name="Yoshinaga Y."/>
            <person name="Zwiers L.-H."/>
            <person name="Turgeon B."/>
            <person name="Goodwin S."/>
            <person name="Spatafora J."/>
            <person name="Crous P."/>
            <person name="Grigoriev I."/>
        </authorList>
    </citation>
    <scope>NUCLEOTIDE SEQUENCE</scope>
    <source>
        <strain evidence="7">CBS 480.64</strain>
    </source>
</reference>
<keyword evidence="2 6" id="KW-0689">Ribosomal protein</keyword>
<evidence type="ECO:0000256" key="4">
    <source>
        <dbReference type="ARBA" id="ARBA00039318"/>
    </source>
</evidence>
<dbReference type="InterPro" id="IPR023035">
    <property type="entry name" value="Ribosomal_uS9_bac/plastid"/>
</dbReference>
<dbReference type="NCBIfam" id="NF001099">
    <property type="entry name" value="PRK00132.1"/>
    <property type="match status" value="1"/>
</dbReference>
<dbReference type="GO" id="GO:0003723">
    <property type="term" value="F:RNA binding"/>
    <property type="evidence" value="ECO:0007669"/>
    <property type="project" value="TreeGrafter"/>
</dbReference>
<evidence type="ECO:0000256" key="1">
    <source>
        <dbReference type="ARBA" id="ARBA00005251"/>
    </source>
</evidence>
<dbReference type="GO" id="GO:0003735">
    <property type="term" value="F:structural constituent of ribosome"/>
    <property type="evidence" value="ECO:0007669"/>
    <property type="project" value="InterPro"/>
</dbReference>
<dbReference type="GO" id="GO:0005763">
    <property type="term" value="C:mitochondrial small ribosomal subunit"/>
    <property type="evidence" value="ECO:0007669"/>
    <property type="project" value="TreeGrafter"/>
</dbReference>
<accession>A0A6A7BZZ3</accession>
<keyword evidence="8" id="KW-1185">Reference proteome</keyword>
<dbReference type="InterPro" id="IPR000754">
    <property type="entry name" value="Ribosomal_uS9"/>
</dbReference>
<dbReference type="EMBL" id="MU005984">
    <property type="protein sequence ID" value="KAF2860245.1"/>
    <property type="molecule type" value="Genomic_DNA"/>
</dbReference>
<sequence length="289" mass="32823">MNKYRALAKCSQRSSFILNRNRAYAAPVASQDFRAAPPVNPNAVSTSKVRVVPASPSYFTSIPKYTDDLLSLEKLLRKYQTLPVLPSDQGPRVTWKTLEQYRTELAEPVREKPYNMLLELLKRLNSIHPSLMPEEVQQTLESYKRAVQPNLSLARPRTVDAYGVSRANGRRKSSTAIAYLVEGYGEVLINDRSIVDYFPRLHDRESALWPLKASMRLDKYNTCIVVRGGGTTGQAEAITLAIAKSLLIHEPDLKPVLRRAGCITRNYKTVERKKPGKRKARKMPQWVKR</sequence>
<dbReference type="Gene3D" id="3.30.230.10">
    <property type="match status" value="1"/>
</dbReference>
<dbReference type="FunFam" id="3.30.230.10:FF:000001">
    <property type="entry name" value="30S ribosomal protein S9"/>
    <property type="match status" value="1"/>
</dbReference>
<dbReference type="InterPro" id="IPR020568">
    <property type="entry name" value="Ribosomal_Su5_D2-typ_SF"/>
</dbReference>
<proteinExistence type="inferred from homology"/>
<evidence type="ECO:0000313" key="7">
    <source>
        <dbReference type="EMBL" id="KAF2860245.1"/>
    </source>
</evidence>
<comment type="similarity">
    <text evidence="1 6">Belongs to the universal ribosomal protein uS9 family.</text>
</comment>
<dbReference type="Pfam" id="PF00380">
    <property type="entry name" value="Ribosomal_S9"/>
    <property type="match status" value="1"/>
</dbReference>
<gene>
    <name evidence="7" type="ORF">K470DRAFT_217531</name>
</gene>
<dbReference type="OrthoDB" id="10254627at2759"/>
<dbReference type="Proteomes" id="UP000799421">
    <property type="component" value="Unassembled WGS sequence"/>
</dbReference>
<dbReference type="PANTHER" id="PTHR21569:SF1">
    <property type="entry name" value="SMALL RIBOSOMAL SUBUNIT PROTEIN US9M"/>
    <property type="match status" value="1"/>
</dbReference>
<keyword evidence="3 6" id="KW-0687">Ribonucleoprotein</keyword>
<dbReference type="InterPro" id="IPR020574">
    <property type="entry name" value="Ribosomal_uS9_CS"/>
</dbReference>
<dbReference type="PROSITE" id="PS00360">
    <property type="entry name" value="RIBOSOMAL_S9"/>
    <property type="match status" value="1"/>
</dbReference>